<dbReference type="EMBL" id="PKPP01007345">
    <property type="protein sequence ID" value="PWA53637.1"/>
    <property type="molecule type" value="Genomic_DNA"/>
</dbReference>
<reference evidence="1 2" key="1">
    <citation type="journal article" date="2018" name="Mol. Plant">
        <title>The genome of Artemisia annua provides insight into the evolution of Asteraceae family and artemisinin biosynthesis.</title>
        <authorList>
            <person name="Shen Q."/>
            <person name="Zhang L."/>
            <person name="Liao Z."/>
            <person name="Wang S."/>
            <person name="Yan T."/>
            <person name="Shi P."/>
            <person name="Liu M."/>
            <person name="Fu X."/>
            <person name="Pan Q."/>
            <person name="Wang Y."/>
            <person name="Lv Z."/>
            <person name="Lu X."/>
            <person name="Zhang F."/>
            <person name="Jiang W."/>
            <person name="Ma Y."/>
            <person name="Chen M."/>
            <person name="Hao X."/>
            <person name="Li L."/>
            <person name="Tang Y."/>
            <person name="Lv G."/>
            <person name="Zhou Y."/>
            <person name="Sun X."/>
            <person name="Brodelius P.E."/>
            <person name="Rose J.K.C."/>
            <person name="Tang K."/>
        </authorList>
    </citation>
    <scope>NUCLEOTIDE SEQUENCE [LARGE SCALE GENOMIC DNA]</scope>
    <source>
        <strain evidence="2">cv. Huhao1</strain>
        <tissue evidence="1">Leaf</tissue>
    </source>
</reference>
<proteinExistence type="predicted"/>
<dbReference type="Proteomes" id="UP000245207">
    <property type="component" value="Unassembled WGS sequence"/>
</dbReference>
<keyword evidence="2" id="KW-1185">Reference proteome</keyword>
<organism evidence="1 2">
    <name type="scientific">Artemisia annua</name>
    <name type="common">Sweet wormwood</name>
    <dbReference type="NCBI Taxonomy" id="35608"/>
    <lineage>
        <taxon>Eukaryota</taxon>
        <taxon>Viridiplantae</taxon>
        <taxon>Streptophyta</taxon>
        <taxon>Embryophyta</taxon>
        <taxon>Tracheophyta</taxon>
        <taxon>Spermatophyta</taxon>
        <taxon>Magnoliopsida</taxon>
        <taxon>eudicotyledons</taxon>
        <taxon>Gunneridae</taxon>
        <taxon>Pentapetalae</taxon>
        <taxon>asterids</taxon>
        <taxon>campanulids</taxon>
        <taxon>Asterales</taxon>
        <taxon>Asteraceae</taxon>
        <taxon>Asteroideae</taxon>
        <taxon>Anthemideae</taxon>
        <taxon>Artemisiinae</taxon>
        <taxon>Artemisia</taxon>
    </lineage>
</organism>
<gene>
    <name evidence="1" type="ORF">CTI12_AA428690</name>
</gene>
<evidence type="ECO:0000313" key="1">
    <source>
        <dbReference type="EMBL" id="PWA53637.1"/>
    </source>
</evidence>
<dbReference type="InterPro" id="IPR012340">
    <property type="entry name" value="NA-bd_OB-fold"/>
</dbReference>
<dbReference type="PANTHER" id="PTHR47165:SF4">
    <property type="entry name" value="OS03G0429900 PROTEIN"/>
    <property type="match status" value="1"/>
</dbReference>
<dbReference type="SUPFAM" id="SSF50249">
    <property type="entry name" value="Nucleic acid-binding proteins"/>
    <property type="match status" value="2"/>
</dbReference>
<evidence type="ECO:0000313" key="2">
    <source>
        <dbReference type="Proteomes" id="UP000245207"/>
    </source>
</evidence>
<dbReference type="Gene3D" id="2.40.50.140">
    <property type="entry name" value="Nucleic acid-binding proteins"/>
    <property type="match status" value="2"/>
</dbReference>
<name>A0A2U1LXC2_ARTAN</name>
<accession>A0A2U1LXC2</accession>
<dbReference type="AlphaFoldDB" id="A0A2U1LXC2"/>
<comment type="caution">
    <text evidence="1">The sequence shown here is derived from an EMBL/GenBank/DDBJ whole genome shotgun (WGS) entry which is preliminary data.</text>
</comment>
<sequence>MADKGEVGSVTAMGGAVETVEQNVGHQIRDKGKGILLQEDVVNLMDLKPDDLTKPLEIQGGAIQANVQLWDMRQFDAKLQVNSCYKIVGFGSKKTDKWQRTLPNKITLLLGKYTQFTPIEARGFPLHHFNFAAYNEIGHRADSRDSILTAVTLTFTVWNEMATAFDVNKCAGMEQPVIIAISSCWADVHFAGKLQLSATPATSYYLNPDVLKADHIRQLSHINGTLMSLDPQTRMKNVVDLMDLKPDDLTKPLEIQVYRKWASRNVPDPNPTGLCFIFLDKRAVQLWDMRQFDAKLQVNSCYKIVGFGSKKTDKWQRTLPNKITLLLGKYTQVTPIEARGFPLHHFNFAAYNEIGHRADSRDSILTAVTLTFTVWNEMATAFDVNKCAGMEQSVIIAISSCWARHFAGELQLSATPSTSYYLNPDVLKADHIRQL</sequence>
<protein>
    <submittedName>
        <fullName evidence="1">Nucleic acid-binding, OB-fold protein</fullName>
    </submittedName>
</protein>
<dbReference type="OrthoDB" id="1751331at2759"/>
<dbReference type="PANTHER" id="PTHR47165">
    <property type="entry name" value="OS03G0429900 PROTEIN"/>
    <property type="match status" value="1"/>
</dbReference>